<dbReference type="AlphaFoldDB" id="A0A8S3ZKU8"/>
<evidence type="ECO:0000313" key="3">
    <source>
        <dbReference type="Proteomes" id="UP000678393"/>
    </source>
</evidence>
<protein>
    <submittedName>
        <fullName evidence="2">Uncharacterized protein</fullName>
    </submittedName>
</protein>
<evidence type="ECO:0000256" key="1">
    <source>
        <dbReference type="SAM" id="MobiDB-lite"/>
    </source>
</evidence>
<reference evidence="2" key="1">
    <citation type="submission" date="2021-04" db="EMBL/GenBank/DDBJ databases">
        <authorList>
            <consortium name="Molecular Ecology Group"/>
        </authorList>
    </citation>
    <scope>NUCLEOTIDE SEQUENCE</scope>
</reference>
<name>A0A8S3ZKU8_9EUPU</name>
<feature type="compositionally biased region" description="Basic and acidic residues" evidence="1">
    <location>
        <begin position="47"/>
        <end position="59"/>
    </location>
</feature>
<comment type="caution">
    <text evidence="2">The sequence shown here is derived from an EMBL/GenBank/DDBJ whole genome shotgun (WGS) entry which is preliminary data.</text>
</comment>
<accession>A0A8S3ZKU8</accession>
<gene>
    <name evidence="2" type="ORF">CUNI_LOCUS15567</name>
</gene>
<dbReference type="Proteomes" id="UP000678393">
    <property type="component" value="Unassembled WGS sequence"/>
</dbReference>
<sequence>SSTCGSFASVGTFGGEPVMSAWQPVQGQRRGDTRSRNKNKKQSSSDGDGKKDKGTCKQQ</sequence>
<keyword evidence="3" id="KW-1185">Reference proteome</keyword>
<evidence type="ECO:0000313" key="2">
    <source>
        <dbReference type="EMBL" id="CAG5130009.1"/>
    </source>
</evidence>
<dbReference type="EMBL" id="CAJHNH020003791">
    <property type="protein sequence ID" value="CAG5130009.1"/>
    <property type="molecule type" value="Genomic_DNA"/>
</dbReference>
<proteinExistence type="predicted"/>
<organism evidence="2 3">
    <name type="scientific">Candidula unifasciata</name>
    <dbReference type="NCBI Taxonomy" id="100452"/>
    <lineage>
        <taxon>Eukaryota</taxon>
        <taxon>Metazoa</taxon>
        <taxon>Spiralia</taxon>
        <taxon>Lophotrochozoa</taxon>
        <taxon>Mollusca</taxon>
        <taxon>Gastropoda</taxon>
        <taxon>Heterobranchia</taxon>
        <taxon>Euthyneura</taxon>
        <taxon>Panpulmonata</taxon>
        <taxon>Eupulmonata</taxon>
        <taxon>Stylommatophora</taxon>
        <taxon>Helicina</taxon>
        <taxon>Helicoidea</taxon>
        <taxon>Geomitridae</taxon>
        <taxon>Candidula</taxon>
    </lineage>
</organism>
<feature type="region of interest" description="Disordered" evidence="1">
    <location>
        <begin position="1"/>
        <end position="59"/>
    </location>
</feature>
<feature type="non-terminal residue" evidence="2">
    <location>
        <position position="1"/>
    </location>
</feature>